<evidence type="ECO:0000256" key="2">
    <source>
        <dbReference type="ARBA" id="ARBA00000751"/>
    </source>
</evidence>
<comment type="catalytic activity">
    <reaction evidence="1">
        <text>5-amino-6-(5-phospho-D-ribosylamino)uracil + H2O = 5,6-diaminouracil + D-ribose 5-phosphate</text>
        <dbReference type="Rhea" id="RHEA:55020"/>
        <dbReference type="ChEBI" id="CHEBI:15377"/>
        <dbReference type="ChEBI" id="CHEBI:46252"/>
        <dbReference type="ChEBI" id="CHEBI:58453"/>
        <dbReference type="ChEBI" id="CHEBI:78346"/>
    </reaction>
</comment>
<dbReference type="EMBL" id="CADCWO010000213">
    <property type="protein sequence ID" value="CAA9587380.1"/>
    <property type="molecule type" value="Genomic_DNA"/>
</dbReference>
<dbReference type="NCBIfam" id="TIGR02464">
    <property type="entry name" value="ribofla_fusion"/>
    <property type="match status" value="1"/>
</dbReference>
<protein>
    <submittedName>
        <fullName evidence="4">Uncharacterized protein COG3236</fullName>
    </submittedName>
</protein>
<dbReference type="Pfam" id="PF08719">
    <property type="entry name" value="NADAR"/>
    <property type="match status" value="1"/>
</dbReference>
<dbReference type="InterPro" id="IPR037238">
    <property type="entry name" value="YbiA-like_sf"/>
</dbReference>
<name>A0A6J4VWQ6_9CYAN</name>
<comment type="catalytic activity">
    <reaction evidence="2">
        <text>2,5-diamino-6-hydroxy-4-(5-phosphoribosylamino)-pyrimidine + H2O = 2,5,6-triamino-4-hydroxypyrimidine + D-ribose 5-phosphate</text>
        <dbReference type="Rhea" id="RHEA:23436"/>
        <dbReference type="ChEBI" id="CHEBI:15377"/>
        <dbReference type="ChEBI" id="CHEBI:58614"/>
        <dbReference type="ChEBI" id="CHEBI:78346"/>
        <dbReference type="ChEBI" id="CHEBI:137796"/>
    </reaction>
</comment>
<evidence type="ECO:0000313" key="4">
    <source>
        <dbReference type="EMBL" id="CAA9587380.1"/>
    </source>
</evidence>
<dbReference type="Gene3D" id="1.10.357.40">
    <property type="entry name" value="YbiA-like"/>
    <property type="match status" value="1"/>
</dbReference>
<evidence type="ECO:0000259" key="3">
    <source>
        <dbReference type="Pfam" id="PF08719"/>
    </source>
</evidence>
<gene>
    <name evidence="4" type="ORF">AVDCRST_MAG81-4163</name>
</gene>
<proteinExistence type="predicted"/>
<evidence type="ECO:0000256" key="1">
    <source>
        <dbReference type="ARBA" id="ARBA00000022"/>
    </source>
</evidence>
<dbReference type="SUPFAM" id="SSF143990">
    <property type="entry name" value="YbiA-like"/>
    <property type="match status" value="1"/>
</dbReference>
<dbReference type="InterPro" id="IPR012816">
    <property type="entry name" value="NADAR"/>
</dbReference>
<reference evidence="4" key="1">
    <citation type="submission" date="2020-02" db="EMBL/GenBank/DDBJ databases">
        <authorList>
            <person name="Meier V. D."/>
        </authorList>
    </citation>
    <scope>NUCLEOTIDE SEQUENCE</scope>
    <source>
        <strain evidence="4">AVDCRST_MAG81</strain>
    </source>
</reference>
<accession>A0A6J4VWQ6</accession>
<sequence>MTIYFYKVNEPYGCFSNFSPHSIYLKSRLWPTTEHYYQAQKFIGTEHEFLVFAILQAPTPEAAAAIGRNPKHAVRSDWQQVKKPVMRVAVLTKFLTHLDIQAILLATNDQLIVENSPTDTFWGCGLDGTGENQLGKVLMSVRQEILLKVFKAYQSGPQSESDSAH</sequence>
<dbReference type="CDD" id="cd15457">
    <property type="entry name" value="NADAR"/>
    <property type="match status" value="1"/>
</dbReference>
<dbReference type="AlphaFoldDB" id="A0A6J4VWQ6"/>
<organism evidence="4">
    <name type="scientific">uncultured Synechococcales cyanobacterium</name>
    <dbReference type="NCBI Taxonomy" id="1936017"/>
    <lineage>
        <taxon>Bacteria</taxon>
        <taxon>Bacillati</taxon>
        <taxon>Cyanobacteriota</taxon>
        <taxon>Cyanophyceae</taxon>
        <taxon>Synechococcales</taxon>
        <taxon>environmental samples</taxon>
    </lineage>
</organism>
<feature type="domain" description="NADAR" evidence="3">
    <location>
        <begin position="4"/>
        <end position="145"/>
    </location>
</feature>